<reference evidence="2 3" key="1">
    <citation type="submission" date="2023-07" db="EMBL/GenBank/DDBJ databases">
        <title>Identification of four novel Pseudomonas species associated with bacterial leaf spot of cucurbits.</title>
        <authorList>
            <person name="Fullem K.R."/>
        </authorList>
    </citation>
    <scope>NUCLEOTIDE SEQUENCE [LARGE SCALE GENOMIC DNA]</scope>
    <source>
        <strain evidence="2 3">K18</strain>
    </source>
</reference>
<evidence type="ECO:0000313" key="3">
    <source>
        <dbReference type="Proteomes" id="UP001228019"/>
    </source>
</evidence>
<accession>A0ABT9C0M6</accession>
<dbReference type="EMBL" id="JAUQOP010000022">
    <property type="protein sequence ID" value="MDO7898343.1"/>
    <property type="molecule type" value="Genomic_DNA"/>
</dbReference>
<dbReference type="PANTHER" id="PTHR12126">
    <property type="entry name" value="NADH-UBIQUINONE OXIDOREDUCTASE 39 KDA SUBUNIT-RELATED"/>
    <property type="match status" value="1"/>
</dbReference>
<organism evidence="2 3">
    <name type="scientific">Pseudomonas citrulli</name>
    <dbReference type="NCBI Taxonomy" id="3064347"/>
    <lineage>
        <taxon>Bacteria</taxon>
        <taxon>Pseudomonadati</taxon>
        <taxon>Pseudomonadota</taxon>
        <taxon>Gammaproteobacteria</taxon>
        <taxon>Pseudomonadales</taxon>
        <taxon>Pseudomonadaceae</taxon>
        <taxon>Pseudomonas</taxon>
    </lineage>
</organism>
<dbReference type="Gene3D" id="3.40.50.720">
    <property type="entry name" value="NAD(P)-binding Rossmann-like Domain"/>
    <property type="match status" value="1"/>
</dbReference>
<dbReference type="RefSeq" id="WP_304555028.1">
    <property type="nucleotide sequence ID" value="NZ_JAUQOP010000022.1"/>
</dbReference>
<sequence length="427" mass="45531">MKLLITGATGYIGQRLTDRAAAAGHELVCATRTPCAAAHAWLPYDLEGPAPECPDGVQALIHLAASTSPDAGIGADAEVLAAEALIQRARQASARFIFISSQTARAAAPSAYGQVKWRIEQAVLAAGGVVIRPGQVYGGPERGLFGLLCRLVRRFPVVPMLLPAPWVQPIHVDDLAASILAVVEREDIRAQVLSLGAVQPVGFGRFLMAIATHRVHAVRLPVPVPVALLTGLRRCLGPSLGRRLGLERIVSLTHLPALDSAPSLQALGIELRSLADGLHRSGRGQRRRRLEEGSVLLNYLLVGPPPSSLVRRYARALERAGRNRPAIRSPWLRRWPVLLALLDTPGVLDTPGGQDLSWRLQAALNLAEASPSGAKRFLGTPAPRGVVATVCTLGWISARALAWRVVTPLGRPLARLLLLEGAAPHEA</sequence>
<proteinExistence type="predicted"/>
<dbReference type="InterPro" id="IPR001509">
    <property type="entry name" value="Epimerase_deHydtase"/>
</dbReference>
<evidence type="ECO:0000259" key="1">
    <source>
        <dbReference type="Pfam" id="PF01370"/>
    </source>
</evidence>
<dbReference type="PANTHER" id="PTHR12126:SF11">
    <property type="entry name" value="NADH DEHYDROGENASE [UBIQUINONE] 1 ALPHA SUBCOMPLEX SUBUNIT 9, MITOCHONDRIAL"/>
    <property type="match status" value="1"/>
</dbReference>
<dbReference type="Pfam" id="PF01370">
    <property type="entry name" value="Epimerase"/>
    <property type="match status" value="1"/>
</dbReference>
<comment type="caution">
    <text evidence="2">The sequence shown here is derived from an EMBL/GenBank/DDBJ whole genome shotgun (WGS) entry which is preliminary data.</text>
</comment>
<keyword evidence="3" id="KW-1185">Reference proteome</keyword>
<evidence type="ECO:0000313" key="2">
    <source>
        <dbReference type="EMBL" id="MDO7898343.1"/>
    </source>
</evidence>
<feature type="domain" description="NAD-dependent epimerase/dehydratase" evidence="1">
    <location>
        <begin position="4"/>
        <end position="186"/>
    </location>
</feature>
<dbReference type="InterPro" id="IPR051207">
    <property type="entry name" value="ComplexI_NDUFA9_subunit"/>
</dbReference>
<dbReference type="SUPFAM" id="SSF51735">
    <property type="entry name" value="NAD(P)-binding Rossmann-fold domains"/>
    <property type="match status" value="1"/>
</dbReference>
<gene>
    <name evidence="2" type="ORF">Q6A48_15785</name>
</gene>
<dbReference type="Proteomes" id="UP001228019">
    <property type="component" value="Unassembled WGS sequence"/>
</dbReference>
<dbReference type="InterPro" id="IPR036291">
    <property type="entry name" value="NAD(P)-bd_dom_sf"/>
</dbReference>
<protein>
    <submittedName>
        <fullName evidence="2">Sugar nucleotide-binding protein</fullName>
    </submittedName>
</protein>
<name>A0ABT9C0M6_9PSED</name>